<proteinExistence type="predicted"/>
<reference evidence="1" key="1">
    <citation type="submission" date="2017-05" db="EMBL/GenBank/DDBJ databases">
        <title>Polyphasic characterization of four soil-derived phenanthrene-degrading Acidovorax strains and proposal of Acidovorax phenanthrenivorans sp. nov.</title>
        <authorList>
            <person name="Singleton D."/>
            <person name="Lee J."/>
            <person name="Dickey A.N."/>
            <person name="Stroud A."/>
            <person name="Scholl E.H."/>
            <person name="Wright F.A."/>
            <person name="Aitken M.D."/>
        </authorList>
    </citation>
    <scope>NUCLEOTIDE SEQUENCE</scope>
    <source>
        <strain evidence="1">P4</strain>
    </source>
</reference>
<protein>
    <submittedName>
        <fullName evidence="1">Uncharacterized protein</fullName>
    </submittedName>
</protein>
<dbReference type="KEGG" id="acis:CBP35_13340"/>
<dbReference type="Proteomes" id="UP000194440">
    <property type="component" value="Chromosome"/>
</dbReference>
<accession>A0A240TPP9</accession>
<name>A0A240TPP9_9BURK</name>
<gene>
    <name evidence="1" type="ORF">CBP36_05590</name>
</gene>
<keyword evidence="2" id="KW-1185">Reference proteome</keyword>
<dbReference type="AlphaFoldDB" id="A0A240TPP9"/>
<accession>A0A240UA80</accession>
<dbReference type="EMBL" id="CP021366">
    <property type="protein sequence ID" value="ART58408.1"/>
    <property type="molecule type" value="Genomic_DNA"/>
</dbReference>
<dbReference type="InterPro" id="IPR021341">
    <property type="entry name" value="DUF2958"/>
</dbReference>
<dbReference type="OrthoDB" id="1070337at2"/>
<dbReference type="KEGG" id="acip:CBP36_05590"/>
<dbReference type="RefSeq" id="WP_086911689.1">
    <property type="nucleotide sequence ID" value="NZ_CP021359.1"/>
</dbReference>
<dbReference type="KEGG" id="acid:CBP33_05155"/>
<evidence type="ECO:0000313" key="1">
    <source>
        <dbReference type="EMBL" id="ART58408.1"/>
    </source>
</evidence>
<dbReference type="Pfam" id="PF11171">
    <property type="entry name" value="DUF2958"/>
    <property type="match status" value="1"/>
</dbReference>
<organism evidence="1 2">
    <name type="scientific">Acidovorax carolinensis</name>
    <dbReference type="NCBI Taxonomy" id="553814"/>
    <lineage>
        <taxon>Bacteria</taxon>
        <taxon>Pseudomonadati</taxon>
        <taxon>Pseudomonadota</taxon>
        <taxon>Betaproteobacteria</taxon>
        <taxon>Burkholderiales</taxon>
        <taxon>Comamonadaceae</taxon>
        <taxon>Acidovorax</taxon>
    </lineage>
</organism>
<sequence>MTFLTELQRTQMLTNGVARARGEAIDPFPVVKLYTLDAGAVWLLVSLDADGDQAYGLCDAGTGFPELGSVSLSALEGVRGPRGLRIVVDPHFKPRQPLSAYAAEAMRDGSIND</sequence>
<evidence type="ECO:0000313" key="2">
    <source>
        <dbReference type="Proteomes" id="UP000194440"/>
    </source>
</evidence>